<dbReference type="Proteomes" id="UP001500831">
    <property type="component" value="Unassembled WGS sequence"/>
</dbReference>
<feature type="domain" description="STAS" evidence="1">
    <location>
        <begin position="97"/>
        <end position="188"/>
    </location>
</feature>
<sequence>MMGSPQGLPSPGWIGPGEHLCLAFDHDEEREPVLAAFVSDGLAQGDQVIYHTDVTHPAVLTGLLRGWGVDPGRGAVPAPRSGAEPLRVRPTSDPCGLRVEGEVGTVTLPMFTAALREAAAREAGDVHLDVSGLVFIDLAGLRTIVDVAGGLAAPRSLVLSPASSHVHHLITMIGWDSAPGLRLSENDL</sequence>
<organism evidence="2 3">
    <name type="scientific">Streptosporangium fragile</name>
    <dbReference type="NCBI Taxonomy" id="46186"/>
    <lineage>
        <taxon>Bacteria</taxon>
        <taxon>Bacillati</taxon>
        <taxon>Actinomycetota</taxon>
        <taxon>Actinomycetes</taxon>
        <taxon>Streptosporangiales</taxon>
        <taxon>Streptosporangiaceae</taxon>
        <taxon>Streptosporangium</taxon>
    </lineage>
</organism>
<comment type="caution">
    <text evidence="2">The sequence shown here is derived from an EMBL/GenBank/DDBJ whole genome shotgun (WGS) entry which is preliminary data.</text>
</comment>
<dbReference type="RefSeq" id="WP_344982251.1">
    <property type="nucleotide sequence ID" value="NZ_BAAAVI010000133.1"/>
</dbReference>
<protein>
    <recommendedName>
        <fullName evidence="1">STAS domain-containing protein</fullName>
    </recommendedName>
</protein>
<name>A0ABP6IYS1_9ACTN</name>
<keyword evidence="3" id="KW-1185">Reference proteome</keyword>
<proteinExistence type="predicted"/>
<dbReference type="PROSITE" id="PS50801">
    <property type="entry name" value="STAS"/>
    <property type="match status" value="1"/>
</dbReference>
<gene>
    <name evidence="2" type="ORF">GCM10010517_80960</name>
</gene>
<dbReference type="SUPFAM" id="SSF52091">
    <property type="entry name" value="SpoIIaa-like"/>
    <property type="match status" value="1"/>
</dbReference>
<accession>A0ABP6IYS1</accession>
<evidence type="ECO:0000259" key="1">
    <source>
        <dbReference type="PROSITE" id="PS50801"/>
    </source>
</evidence>
<dbReference type="InterPro" id="IPR058548">
    <property type="entry name" value="MlaB-like_STAS"/>
</dbReference>
<dbReference type="InterPro" id="IPR002645">
    <property type="entry name" value="STAS_dom"/>
</dbReference>
<dbReference type="InterPro" id="IPR036513">
    <property type="entry name" value="STAS_dom_sf"/>
</dbReference>
<reference evidence="3" key="1">
    <citation type="journal article" date="2019" name="Int. J. Syst. Evol. Microbiol.">
        <title>The Global Catalogue of Microorganisms (GCM) 10K type strain sequencing project: providing services to taxonomists for standard genome sequencing and annotation.</title>
        <authorList>
            <consortium name="The Broad Institute Genomics Platform"/>
            <consortium name="The Broad Institute Genome Sequencing Center for Infectious Disease"/>
            <person name="Wu L."/>
            <person name="Ma J."/>
        </authorList>
    </citation>
    <scope>NUCLEOTIDE SEQUENCE [LARGE SCALE GENOMIC DNA]</scope>
    <source>
        <strain evidence="3">JCM 6242</strain>
    </source>
</reference>
<evidence type="ECO:0000313" key="3">
    <source>
        <dbReference type="Proteomes" id="UP001500831"/>
    </source>
</evidence>
<dbReference type="EMBL" id="BAAAVI010000133">
    <property type="protein sequence ID" value="GAA2914515.1"/>
    <property type="molecule type" value="Genomic_DNA"/>
</dbReference>
<evidence type="ECO:0000313" key="2">
    <source>
        <dbReference type="EMBL" id="GAA2914515.1"/>
    </source>
</evidence>
<dbReference type="Gene3D" id="3.30.750.24">
    <property type="entry name" value="STAS domain"/>
    <property type="match status" value="1"/>
</dbReference>
<dbReference type="Pfam" id="PF13466">
    <property type="entry name" value="STAS_2"/>
    <property type="match status" value="1"/>
</dbReference>